<name>A0A3M0KSN0_HIRRU</name>
<organism evidence="1 2">
    <name type="scientific">Hirundo rustica rustica</name>
    <dbReference type="NCBI Taxonomy" id="333673"/>
    <lineage>
        <taxon>Eukaryota</taxon>
        <taxon>Metazoa</taxon>
        <taxon>Chordata</taxon>
        <taxon>Craniata</taxon>
        <taxon>Vertebrata</taxon>
        <taxon>Euteleostomi</taxon>
        <taxon>Archelosauria</taxon>
        <taxon>Archosauria</taxon>
        <taxon>Dinosauria</taxon>
        <taxon>Saurischia</taxon>
        <taxon>Theropoda</taxon>
        <taxon>Coelurosauria</taxon>
        <taxon>Aves</taxon>
        <taxon>Neognathae</taxon>
        <taxon>Neoaves</taxon>
        <taxon>Telluraves</taxon>
        <taxon>Australaves</taxon>
        <taxon>Passeriformes</taxon>
        <taxon>Sylvioidea</taxon>
        <taxon>Hirundinidae</taxon>
        <taxon>Hirundo</taxon>
    </lineage>
</organism>
<gene>
    <name evidence="1" type="ORF">DUI87_12946</name>
</gene>
<accession>A0A3M0KSN0</accession>
<dbReference type="Proteomes" id="UP000269221">
    <property type="component" value="Unassembled WGS sequence"/>
</dbReference>
<dbReference type="EMBL" id="QRBI01000112">
    <property type="protein sequence ID" value="RMC10147.1"/>
    <property type="molecule type" value="Genomic_DNA"/>
</dbReference>
<comment type="caution">
    <text evidence="1">The sequence shown here is derived from an EMBL/GenBank/DDBJ whole genome shotgun (WGS) entry which is preliminary data.</text>
</comment>
<reference evidence="1 2" key="1">
    <citation type="submission" date="2018-07" db="EMBL/GenBank/DDBJ databases">
        <title>A high quality draft genome assembly of the barn swallow (H. rustica rustica).</title>
        <authorList>
            <person name="Formenti G."/>
            <person name="Chiara M."/>
            <person name="Poveda L."/>
            <person name="Francoijs K.-J."/>
            <person name="Bonisoli-Alquati A."/>
            <person name="Canova L."/>
            <person name="Gianfranceschi L."/>
            <person name="Horner D.S."/>
            <person name="Saino N."/>
        </authorList>
    </citation>
    <scope>NUCLEOTIDE SEQUENCE [LARGE SCALE GENOMIC DNA]</scope>
    <source>
        <strain evidence="1">Chelidonia</strain>
        <tissue evidence="1">Blood</tissue>
    </source>
</reference>
<proteinExistence type="predicted"/>
<dbReference type="AlphaFoldDB" id="A0A3M0KSN0"/>
<evidence type="ECO:0000313" key="2">
    <source>
        <dbReference type="Proteomes" id="UP000269221"/>
    </source>
</evidence>
<keyword evidence="2" id="KW-1185">Reference proteome</keyword>
<sequence length="71" mass="8021">MLPSRGNREKSVLSVPNQCFSSFGAQDGIGEMKVTKEIHYILDEEKLEKNKITIQQADDDDEIKVFNMACS</sequence>
<protein>
    <submittedName>
        <fullName evidence="1">Uncharacterized protein</fullName>
    </submittedName>
</protein>
<evidence type="ECO:0000313" key="1">
    <source>
        <dbReference type="EMBL" id="RMC10147.1"/>
    </source>
</evidence>